<feature type="domain" description="Major facilitator superfamily (MFS) profile" evidence="7">
    <location>
        <begin position="51"/>
        <end position="569"/>
    </location>
</feature>
<dbReference type="PANTHER" id="PTHR23501:SF195">
    <property type="entry name" value="PEP5"/>
    <property type="match status" value="1"/>
</dbReference>
<sequence>MEDIDEEQYPKSSIVTAVPNNADTLTSNANTLQENLVYDLDDQEPQLNVRTYVAIASLFLLQWVQIMALQGPYPALSFIAADVNASETAQWIPNALSLVQAVAGPLVASASDTFQARKTVLVLCCILSFIGAAIGPGSQDIGRLVAATVLIGFGFATVPLAYCIPSEIVPRKWYPAMQGSLHTFAAMSTVTSILSVGALTRDDPHEGWRRYYWIMFAIWGLTILGLLFGYRPPKRHTQSETLKIQAKLRQLDLVGFFLLTTGLSLFLVGMGLGGVSYAWSEAPVLATLILGIVTLFAFVLYEWKATSHGILHHDLFRGPSEYVRTYIGCILLIFIEGIMLLTFVIFYPQLTGDLFETDPFLISARILPWWVGATLTTFAYGYISTKTRSIRLPLLLGFLLWTGGIIGLATVQPGQSINALVFCGLAGIGFAGPLTLIVAGVQLATPHHLISTATSVITSTRAVAATVFTAIYTSVVTARAKSYTTRYVGTAVEEAGLPMSSVGPFIAALTSKNSTALANVSGANENVIRAGQTALQYAQADSMRPVWIIAAAFGALACVVCWFMGDIKKTMTYRVDAPVEELHAKQAD</sequence>
<keyword evidence="5 6" id="KW-0472">Membrane</keyword>
<keyword evidence="4 6" id="KW-1133">Transmembrane helix</keyword>
<keyword evidence="9" id="KW-1185">Reference proteome</keyword>
<feature type="transmembrane region" description="Helical" evidence="6">
    <location>
        <begin position="211"/>
        <end position="230"/>
    </location>
</feature>
<reference evidence="8 9" key="1">
    <citation type="submission" date="2015-07" db="EMBL/GenBank/DDBJ databases">
        <title>Comparative genomics of the Sigatoka disease complex on banana suggests a link between parallel evolutionary changes in Pseudocercospora fijiensis and Pseudocercospora eumusae and increased virulence on the banana host.</title>
        <authorList>
            <person name="Chang T.-C."/>
            <person name="Salvucci A."/>
            <person name="Crous P.W."/>
            <person name="Stergiopoulos I."/>
        </authorList>
    </citation>
    <scope>NUCLEOTIDE SEQUENCE [LARGE SCALE GENOMIC DNA]</scope>
    <source>
        <strain evidence="8 9">CBS 114824</strain>
    </source>
</reference>
<feature type="transmembrane region" description="Helical" evidence="6">
    <location>
        <begin position="251"/>
        <end position="272"/>
    </location>
</feature>
<feature type="transmembrane region" description="Helical" evidence="6">
    <location>
        <begin position="462"/>
        <end position="480"/>
    </location>
</feature>
<accession>A0A139H6Q6</accession>
<evidence type="ECO:0000259" key="7">
    <source>
        <dbReference type="PROSITE" id="PS50850"/>
    </source>
</evidence>
<evidence type="ECO:0000256" key="5">
    <source>
        <dbReference type="ARBA" id="ARBA00023136"/>
    </source>
</evidence>
<dbReference type="EMBL" id="LFZN01000124">
    <property type="protein sequence ID" value="KXS98048.1"/>
    <property type="molecule type" value="Genomic_DNA"/>
</dbReference>
<dbReference type="PROSITE" id="PS50850">
    <property type="entry name" value="MFS"/>
    <property type="match status" value="1"/>
</dbReference>
<dbReference type="InterPro" id="IPR053791">
    <property type="entry name" value="MFS_Tri12-like"/>
</dbReference>
<feature type="transmembrane region" description="Helical" evidence="6">
    <location>
        <begin position="390"/>
        <end position="411"/>
    </location>
</feature>
<feature type="transmembrane region" description="Helical" evidence="6">
    <location>
        <begin position="120"/>
        <end position="138"/>
    </location>
</feature>
<dbReference type="InterPro" id="IPR020846">
    <property type="entry name" value="MFS_dom"/>
</dbReference>
<dbReference type="CDD" id="cd06179">
    <property type="entry name" value="MFS_TRI12_like"/>
    <property type="match status" value="1"/>
</dbReference>
<evidence type="ECO:0000256" key="3">
    <source>
        <dbReference type="ARBA" id="ARBA00022692"/>
    </source>
</evidence>
<feature type="transmembrane region" description="Helical" evidence="6">
    <location>
        <begin position="144"/>
        <end position="164"/>
    </location>
</feature>
<evidence type="ECO:0000256" key="4">
    <source>
        <dbReference type="ARBA" id="ARBA00022989"/>
    </source>
</evidence>
<dbReference type="OrthoDB" id="3637582at2759"/>
<proteinExistence type="predicted"/>
<dbReference type="GO" id="GO:0005886">
    <property type="term" value="C:plasma membrane"/>
    <property type="evidence" value="ECO:0007669"/>
    <property type="project" value="TreeGrafter"/>
</dbReference>
<comment type="subcellular location">
    <subcellularLocation>
        <location evidence="1">Membrane</location>
        <topology evidence="1">Multi-pass membrane protein</topology>
    </subcellularLocation>
</comment>
<dbReference type="InterPro" id="IPR010573">
    <property type="entry name" value="MFS_Str1/Tri12-like"/>
</dbReference>
<gene>
    <name evidence="8" type="ORF">AC578_8776</name>
</gene>
<feature type="transmembrane region" description="Helical" evidence="6">
    <location>
        <begin position="284"/>
        <end position="303"/>
    </location>
</feature>
<feature type="transmembrane region" description="Helical" evidence="6">
    <location>
        <begin position="417"/>
        <end position="441"/>
    </location>
</feature>
<name>A0A139H6Q6_9PEZI</name>
<evidence type="ECO:0000256" key="2">
    <source>
        <dbReference type="ARBA" id="ARBA00022448"/>
    </source>
</evidence>
<dbReference type="Proteomes" id="UP000070133">
    <property type="component" value="Unassembled WGS sequence"/>
</dbReference>
<dbReference type="InterPro" id="IPR036259">
    <property type="entry name" value="MFS_trans_sf"/>
</dbReference>
<keyword evidence="3 6" id="KW-0812">Transmembrane</keyword>
<dbReference type="SUPFAM" id="SSF103473">
    <property type="entry name" value="MFS general substrate transporter"/>
    <property type="match status" value="1"/>
</dbReference>
<evidence type="ECO:0000256" key="6">
    <source>
        <dbReference type="SAM" id="Phobius"/>
    </source>
</evidence>
<dbReference type="PANTHER" id="PTHR23501">
    <property type="entry name" value="MAJOR FACILITATOR SUPERFAMILY"/>
    <property type="match status" value="1"/>
</dbReference>
<feature type="transmembrane region" description="Helical" evidence="6">
    <location>
        <begin position="546"/>
        <end position="565"/>
    </location>
</feature>
<dbReference type="Gene3D" id="1.20.1250.20">
    <property type="entry name" value="MFS general substrate transporter like domains"/>
    <property type="match status" value="1"/>
</dbReference>
<dbReference type="Pfam" id="PF06609">
    <property type="entry name" value="TRI12"/>
    <property type="match status" value="1"/>
</dbReference>
<evidence type="ECO:0000256" key="1">
    <source>
        <dbReference type="ARBA" id="ARBA00004141"/>
    </source>
</evidence>
<keyword evidence="2" id="KW-0813">Transport</keyword>
<feature type="transmembrane region" description="Helical" evidence="6">
    <location>
        <begin position="323"/>
        <end position="346"/>
    </location>
</feature>
<evidence type="ECO:0000313" key="9">
    <source>
        <dbReference type="Proteomes" id="UP000070133"/>
    </source>
</evidence>
<protein>
    <recommendedName>
        <fullName evidence="7">Major facilitator superfamily (MFS) profile domain-containing protein</fullName>
    </recommendedName>
</protein>
<feature type="transmembrane region" description="Helical" evidence="6">
    <location>
        <begin position="176"/>
        <end position="199"/>
    </location>
</feature>
<feature type="transmembrane region" description="Helical" evidence="6">
    <location>
        <begin position="366"/>
        <end position="383"/>
    </location>
</feature>
<organism evidence="8 9">
    <name type="scientific">Pseudocercospora eumusae</name>
    <dbReference type="NCBI Taxonomy" id="321146"/>
    <lineage>
        <taxon>Eukaryota</taxon>
        <taxon>Fungi</taxon>
        <taxon>Dikarya</taxon>
        <taxon>Ascomycota</taxon>
        <taxon>Pezizomycotina</taxon>
        <taxon>Dothideomycetes</taxon>
        <taxon>Dothideomycetidae</taxon>
        <taxon>Mycosphaerellales</taxon>
        <taxon>Mycosphaerellaceae</taxon>
        <taxon>Pseudocercospora</taxon>
    </lineage>
</organism>
<evidence type="ECO:0000313" key="8">
    <source>
        <dbReference type="EMBL" id="KXS98048.1"/>
    </source>
</evidence>
<dbReference type="GO" id="GO:0022857">
    <property type="term" value="F:transmembrane transporter activity"/>
    <property type="evidence" value="ECO:0007669"/>
    <property type="project" value="InterPro"/>
</dbReference>
<dbReference type="AlphaFoldDB" id="A0A139H6Q6"/>
<comment type="caution">
    <text evidence="8">The sequence shown here is derived from an EMBL/GenBank/DDBJ whole genome shotgun (WGS) entry which is preliminary data.</text>
</comment>